<feature type="transmembrane region" description="Helical" evidence="7">
    <location>
        <begin position="231"/>
        <end position="257"/>
    </location>
</feature>
<dbReference type="InterPro" id="IPR045621">
    <property type="entry name" value="BPD_transp_1_N"/>
</dbReference>
<comment type="caution">
    <text evidence="9">The sequence shown here is derived from an EMBL/GenBank/DDBJ whole genome shotgun (WGS) entry which is preliminary data.</text>
</comment>
<dbReference type="GO" id="GO:0071916">
    <property type="term" value="F:dipeptide transmembrane transporter activity"/>
    <property type="evidence" value="ECO:0007669"/>
    <property type="project" value="TreeGrafter"/>
</dbReference>
<dbReference type="CDD" id="cd06261">
    <property type="entry name" value="TM_PBP2"/>
    <property type="match status" value="1"/>
</dbReference>
<feature type="transmembrane region" description="Helical" evidence="7">
    <location>
        <begin position="178"/>
        <end position="196"/>
    </location>
</feature>
<proteinExistence type="inferred from homology"/>
<dbReference type="PANTHER" id="PTHR43163">
    <property type="entry name" value="DIPEPTIDE TRANSPORT SYSTEM PERMEASE PROTEIN DPPB-RELATED"/>
    <property type="match status" value="1"/>
</dbReference>
<dbReference type="PROSITE" id="PS50928">
    <property type="entry name" value="ABC_TM1"/>
    <property type="match status" value="1"/>
</dbReference>
<keyword evidence="3" id="KW-1003">Cell membrane</keyword>
<name>A0A6I3KXG2_9NOCA</name>
<dbReference type="InterPro" id="IPR035906">
    <property type="entry name" value="MetI-like_sf"/>
</dbReference>
<feature type="transmembrane region" description="Helical" evidence="7">
    <location>
        <begin position="148"/>
        <end position="166"/>
    </location>
</feature>
<organism evidence="9 10">
    <name type="scientific">Nocardia aurantiaca</name>
    <dbReference type="NCBI Taxonomy" id="2675850"/>
    <lineage>
        <taxon>Bacteria</taxon>
        <taxon>Bacillati</taxon>
        <taxon>Actinomycetota</taxon>
        <taxon>Actinomycetes</taxon>
        <taxon>Mycobacteriales</taxon>
        <taxon>Nocardiaceae</taxon>
        <taxon>Nocardia</taxon>
    </lineage>
</organism>
<gene>
    <name evidence="9" type="ORF">GLP40_12390</name>
</gene>
<dbReference type="PANTHER" id="PTHR43163:SF6">
    <property type="entry name" value="DIPEPTIDE TRANSPORT SYSTEM PERMEASE PROTEIN DPPB-RELATED"/>
    <property type="match status" value="1"/>
</dbReference>
<keyword evidence="5 7" id="KW-1133">Transmembrane helix</keyword>
<evidence type="ECO:0000259" key="8">
    <source>
        <dbReference type="PROSITE" id="PS50928"/>
    </source>
</evidence>
<evidence type="ECO:0000256" key="2">
    <source>
        <dbReference type="ARBA" id="ARBA00022448"/>
    </source>
</evidence>
<evidence type="ECO:0000256" key="1">
    <source>
        <dbReference type="ARBA" id="ARBA00004651"/>
    </source>
</evidence>
<evidence type="ECO:0000313" key="9">
    <source>
        <dbReference type="EMBL" id="MTE13568.1"/>
    </source>
</evidence>
<sequence>MPEPLRWLIGRIALAVLVIWAAATLTFAGLQAIPGDPARAIAGGVAATSSPQVLAQIRAEYGLDSPVHVQYARFLGRLAHGDLGTSYQQHRPVRALIAEQLGPTIELAVGGLVLGLALSVAVAVCTAQRPRTRALARAAEFTALSMPTYWVGFVLLALFSFHWQLFPVVGETGLRGLTLPWLTLAVAVAGVLSQVTRDGLEAALEQPFALSVRARGATELRVRVRHALRHAAAPVLTLSGWMLGNLLGGVVVVETVFARRGLGQLLVTAVRGRDYPVVTGTVMLTAAVFAVISIVLDQLYRLVDPRIREVAR</sequence>
<dbReference type="GO" id="GO:0005886">
    <property type="term" value="C:plasma membrane"/>
    <property type="evidence" value="ECO:0007669"/>
    <property type="project" value="UniProtKB-SubCell"/>
</dbReference>
<dbReference type="Proteomes" id="UP000432464">
    <property type="component" value="Unassembled WGS sequence"/>
</dbReference>
<feature type="domain" description="ABC transmembrane type-1" evidence="8">
    <location>
        <begin position="101"/>
        <end position="300"/>
    </location>
</feature>
<evidence type="ECO:0000256" key="7">
    <source>
        <dbReference type="RuleBase" id="RU363032"/>
    </source>
</evidence>
<protein>
    <submittedName>
        <fullName evidence="9">ABC transporter permease subunit</fullName>
    </submittedName>
</protein>
<dbReference type="AlphaFoldDB" id="A0A6I3KXG2"/>
<comment type="similarity">
    <text evidence="7">Belongs to the binding-protein-dependent transport system permease family.</text>
</comment>
<keyword evidence="4 7" id="KW-0812">Transmembrane</keyword>
<evidence type="ECO:0000256" key="6">
    <source>
        <dbReference type="ARBA" id="ARBA00023136"/>
    </source>
</evidence>
<keyword evidence="2 7" id="KW-0813">Transport</keyword>
<keyword evidence="10" id="KW-1185">Reference proteome</keyword>
<comment type="subcellular location">
    <subcellularLocation>
        <location evidence="1 7">Cell membrane</location>
        <topology evidence="1 7">Multi-pass membrane protein</topology>
    </subcellularLocation>
</comment>
<accession>A0A6I3KXG2</accession>
<dbReference type="SUPFAM" id="SSF161098">
    <property type="entry name" value="MetI-like"/>
    <property type="match status" value="1"/>
</dbReference>
<feature type="transmembrane region" description="Helical" evidence="7">
    <location>
        <begin position="277"/>
        <end position="296"/>
    </location>
</feature>
<evidence type="ECO:0000256" key="4">
    <source>
        <dbReference type="ARBA" id="ARBA00022692"/>
    </source>
</evidence>
<feature type="transmembrane region" description="Helical" evidence="7">
    <location>
        <begin position="107"/>
        <end position="127"/>
    </location>
</feature>
<reference evidence="9 10" key="1">
    <citation type="submission" date="2019-11" db="EMBL/GenBank/DDBJ databases">
        <title>Nocardia sp. nov. CT2-14 isolated from soil.</title>
        <authorList>
            <person name="Kanchanasin P."/>
            <person name="Tanasupawat S."/>
            <person name="Yuki M."/>
            <person name="Kudo T."/>
        </authorList>
    </citation>
    <scope>NUCLEOTIDE SEQUENCE [LARGE SCALE GENOMIC DNA]</scope>
    <source>
        <strain evidence="9 10">CT2-14</strain>
    </source>
</reference>
<dbReference type="InterPro" id="IPR000515">
    <property type="entry name" value="MetI-like"/>
</dbReference>
<evidence type="ECO:0000256" key="5">
    <source>
        <dbReference type="ARBA" id="ARBA00022989"/>
    </source>
</evidence>
<dbReference type="Pfam" id="PF19300">
    <property type="entry name" value="BPD_transp_1_N"/>
    <property type="match status" value="1"/>
</dbReference>
<keyword evidence="6 7" id="KW-0472">Membrane</keyword>
<feature type="transmembrane region" description="Helical" evidence="7">
    <location>
        <begin position="12"/>
        <end position="33"/>
    </location>
</feature>
<evidence type="ECO:0000256" key="3">
    <source>
        <dbReference type="ARBA" id="ARBA00022475"/>
    </source>
</evidence>
<dbReference type="Pfam" id="PF00528">
    <property type="entry name" value="BPD_transp_1"/>
    <property type="match status" value="1"/>
</dbReference>
<dbReference type="Gene3D" id="1.10.3720.10">
    <property type="entry name" value="MetI-like"/>
    <property type="match status" value="1"/>
</dbReference>
<evidence type="ECO:0000313" key="10">
    <source>
        <dbReference type="Proteomes" id="UP000432464"/>
    </source>
</evidence>
<dbReference type="EMBL" id="WMBB01000005">
    <property type="protein sequence ID" value="MTE13568.1"/>
    <property type="molecule type" value="Genomic_DNA"/>
</dbReference>